<dbReference type="EMBL" id="LSSL01005751">
    <property type="protein sequence ID" value="OLY78680.1"/>
    <property type="molecule type" value="Genomic_DNA"/>
</dbReference>
<evidence type="ECO:0000313" key="1">
    <source>
        <dbReference type="EMBL" id="OLY78680.1"/>
    </source>
</evidence>
<proteinExistence type="predicted"/>
<gene>
    <name evidence="1" type="ORF">AYI68_g7264</name>
</gene>
<dbReference type="OrthoDB" id="5545891at2759"/>
<keyword evidence="2" id="KW-1185">Reference proteome</keyword>
<dbReference type="STRING" id="133383.A0A1R0GP76"/>
<comment type="caution">
    <text evidence="1">The sequence shown here is derived from an EMBL/GenBank/DDBJ whole genome shotgun (WGS) entry which is preliminary data.</text>
</comment>
<reference evidence="1 2" key="1">
    <citation type="journal article" date="2016" name="Mol. Biol. Evol.">
        <title>Genome-Wide Survey of Gut Fungi (Harpellales) Reveals the First Horizontally Transferred Ubiquitin Gene from a Mosquito Host.</title>
        <authorList>
            <person name="Wang Y."/>
            <person name="White M.M."/>
            <person name="Kvist S."/>
            <person name="Moncalvo J.M."/>
        </authorList>
    </citation>
    <scope>NUCLEOTIDE SEQUENCE [LARGE SCALE GENOMIC DNA]</scope>
    <source>
        <strain evidence="1 2">ALG-7-W6</strain>
    </source>
</reference>
<sequence>MEVLLNLEVDFFRSPLSDNEKRDVVQSSPRTVDMIYTPHSINDAAAASIKKLDIAYYNDEPEAPTNDPRFLFASTMRLMFSEACTLLTQAKLDNLKSVLNLPGHTPQLKNSSNEPLMDPVVIIELMETNKSTNSGGKKLFRGRQQQAASQAAPKTVTIAATAPVTKQTSLADGSNQQFTNYT</sequence>
<organism evidence="1 2">
    <name type="scientific">Smittium mucronatum</name>
    <dbReference type="NCBI Taxonomy" id="133383"/>
    <lineage>
        <taxon>Eukaryota</taxon>
        <taxon>Fungi</taxon>
        <taxon>Fungi incertae sedis</taxon>
        <taxon>Zoopagomycota</taxon>
        <taxon>Kickxellomycotina</taxon>
        <taxon>Harpellomycetes</taxon>
        <taxon>Harpellales</taxon>
        <taxon>Legeriomycetaceae</taxon>
        <taxon>Smittium</taxon>
    </lineage>
</organism>
<dbReference type="Proteomes" id="UP000187455">
    <property type="component" value="Unassembled WGS sequence"/>
</dbReference>
<dbReference type="AlphaFoldDB" id="A0A1R0GP76"/>
<name>A0A1R0GP76_9FUNG</name>
<evidence type="ECO:0000313" key="2">
    <source>
        <dbReference type="Proteomes" id="UP000187455"/>
    </source>
</evidence>
<protein>
    <submittedName>
        <fullName evidence="1">Uncharacterized protein</fullName>
    </submittedName>
</protein>
<accession>A0A1R0GP76</accession>